<dbReference type="PANTHER" id="PTHR10544">
    <property type="entry name" value="60S RIBOSOMAL PROTEIN L28"/>
    <property type="match status" value="1"/>
</dbReference>
<dbReference type="Proteomes" id="UP000886653">
    <property type="component" value="Unassembled WGS sequence"/>
</dbReference>
<dbReference type="Gene3D" id="3.30.390.110">
    <property type="match status" value="1"/>
</dbReference>
<dbReference type="EMBL" id="MU167464">
    <property type="protein sequence ID" value="KAG0140221.1"/>
    <property type="molecule type" value="Genomic_DNA"/>
</dbReference>
<organism evidence="5 6">
    <name type="scientific">Cronartium quercuum f. sp. fusiforme G11</name>
    <dbReference type="NCBI Taxonomy" id="708437"/>
    <lineage>
        <taxon>Eukaryota</taxon>
        <taxon>Fungi</taxon>
        <taxon>Dikarya</taxon>
        <taxon>Basidiomycota</taxon>
        <taxon>Pucciniomycotina</taxon>
        <taxon>Pucciniomycetes</taxon>
        <taxon>Pucciniales</taxon>
        <taxon>Coleosporiaceae</taxon>
        <taxon>Cronartium</taxon>
    </lineage>
</organism>
<comment type="caution">
    <text evidence="5">The sequence shown here is derived from an EMBL/GenBank/DDBJ whole genome shotgun (WGS) entry which is preliminary data.</text>
</comment>
<dbReference type="GO" id="GO:0006412">
    <property type="term" value="P:translation"/>
    <property type="evidence" value="ECO:0007669"/>
    <property type="project" value="InterPro"/>
</dbReference>
<gene>
    <name evidence="5" type="ORF">CROQUDRAFT_665484</name>
</gene>
<evidence type="ECO:0000313" key="6">
    <source>
        <dbReference type="Proteomes" id="UP000886653"/>
    </source>
</evidence>
<dbReference type="GO" id="GO:1990904">
    <property type="term" value="C:ribonucleoprotein complex"/>
    <property type="evidence" value="ECO:0007669"/>
    <property type="project" value="UniProtKB-KW"/>
</dbReference>
<evidence type="ECO:0000256" key="1">
    <source>
        <dbReference type="ARBA" id="ARBA00007926"/>
    </source>
</evidence>
<sequence length="135" mass="14649">MDNASAPDLQWLLIRGWTSKVVKRGTPGFTFSREVGNLKNYHAYRYSGLIQPKPLAITPSASGGVLITTRKEGSNPRHIKSSRQTVRVKGNYAGSRKAAGKAAKVANSYRPDLLKAAVIRASRIAKTSKKVPESA</sequence>
<dbReference type="OrthoDB" id="338850at2759"/>
<evidence type="ECO:0000256" key="2">
    <source>
        <dbReference type="ARBA" id="ARBA00022980"/>
    </source>
</evidence>
<name>A0A9P6NAJ2_9BASI</name>
<protein>
    <recommendedName>
        <fullName evidence="4">Ribosomal eL28/Mak16 domain-containing protein</fullName>
    </recommendedName>
</protein>
<dbReference type="InterPro" id="IPR029004">
    <property type="entry name" value="Ribosomal_eL28/Mak16"/>
</dbReference>
<evidence type="ECO:0000313" key="5">
    <source>
        <dbReference type="EMBL" id="KAG0140221.1"/>
    </source>
</evidence>
<evidence type="ECO:0000259" key="4">
    <source>
        <dbReference type="Pfam" id="PF01778"/>
    </source>
</evidence>
<keyword evidence="6" id="KW-1185">Reference proteome</keyword>
<reference evidence="5" key="1">
    <citation type="submission" date="2013-11" db="EMBL/GenBank/DDBJ databases">
        <title>Genome sequence of the fusiform rust pathogen reveals effectors for host alternation and coevolution with pine.</title>
        <authorList>
            <consortium name="DOE Joint Genome Institute"/>
            <person name="Smith K."/>
            <person name="Pendleton A."/>
            <person name="Kubisiak T."/>
            <person name="Anderson C."/>
            <person name="Salamov A."/>
            <person name="Aerts A."/>
            <person name="Riley R."/>
            <person name="Clum A."/>
            <person name="Lindquist E."/>
            <person name="Ence D."/>
            <person name="Campbell M."/>
            <person name="Kronenberg Z."/>
            <person name="Feau N."/>
            <person name="Dhillon B."/>
            <person name="Hamelin R."/>
            <person name="Burleigh J."/>
            <person name="Smith J."/>
            <person name="Yandell M."/>
            <person name="Nelson C."/>
            <person name="Grigoriev I."/>
            <person name="Davis J."/>
        </authorList>
    </citation>
    <scope>NUCLEOTIDE SEQUENCE</scope>
    <source>
        <strain evidence="5">G11</strain>
    </source>
</reference>
<keyword evidence="2" id="KW-0689">Ribosomal protein</keyword>
<dbReference type="InterPro" id="IPR002672">
    <property type="entry name" value="Ribosomal_eL28"/>
</dbReference>
<comment type="similarity">
    <text evidence="1">Belongs to the eukaryotic ribosomal protein eL28 family.</text>
</comment>
<keyword evidence="3" id="KW-0687">Ribonucleoprotein</keyword>
<dbReference type="Pfam" id="PF01778">
    <property type="entry name" value="Ribosomal_L28e"/>
    <property type="match status" value="1"/>
</dbReference>
<accession>A0A9P6NAJ2</accession>
<evidence type="ECO:0000256" key="3">
    <source>
        <dbReference type="ARBA" id="ARBA00023274"/>
    </source>
</evidence>
<dbReference type="AlphaFoldDB" id="A0A9P6NAJ2"/>
<proteinExistence type="inferred from homology"/>
<dbReference type="GO" id="GO:0003735">
    <property type="term" value="F:structural constituent of ribosome"/>
    <property type="evidence" value="ECO:0007669"/>
    <property type="project" value="InterPro"/>
</dbReference>
<dbReference type="GO" id="GO:0005840">
    <property type="term" value="C:ribosome"/>
    <property type="evidence" value="ECO:0007669"/>
    <property type="project" value="UniProtKB-KW"/>
</dbReference>
<feature type="domain" description="Ribosomal eL28/Mak16" evidence="4">
    <location>
        <begin position="9"/>
        <end position="126"/>
    </location>
</feature>